<organism evidence="1 2">
    <name type="scientific">Campylobacter jejuni subsp. doylei</name>
    <dbReference type="NCBI Taxonomy" id="32021"/>
    <lineage>
        <taxon>Bacteria</taxon>
        <taxon>Pseudomonadati</taxon>
        <taxon>Campylobacterota</taxon>
        <taxon>Epsilonproteobacteria</taxon>
        <taxon>Campylobacterales</taxon>
        <taxon>Campylobacteraceae</taxon>
        <taxon>Campylobacter</taxon>
    </lineage>
</organism>
<protein>
    <submittedName>
        <fullName evidence="1">Transcriptional regulator</fullName>
    </submittedName>
</protein>
<dbReference type="AlphaFoldDB" id="A0AAD0MGE8"/>
<dbReference type="Proteomes" id="UP000239717">
    <property type="component" value="Chromosome"/>
</dbReference>
<evidence type="ECO:0000313" key="2">
    <source>
        <dbReference type="Proteomes" id="UP000239717"/>
    </source>
</evidence>
<reference evidence="2" key="1">
    <citation type="submission" date="2018-03" db="EMBL/GenBank/DDBJ databases">
        <title>FDA dAtabase for Regulatory Grade micrObial Sequences (FDA-ARGOS): Supporting development and validation of Infectious Disease Dx tests.</title>
        <authorList>
            <person name="Kerrigan L."/>
            <person name="Tallon L."/>
            <person name="Sadzewicz L."/>
            <person name="Sengamalay N."/>
            <person name="Ott S."/>
            <person name="Godinez A."/>
            <person name="Nagaraj S."/>
            <person name="Vavikolanu K."/>
            <person name="Vyas G."/>
            <person name="Nadendla S."/>
            <person name="George J."/>
            <person name="Sichtig H."/>
        </authorList>
    </citation>
    <scope>NUCLEOTIDE SEQUENCE [LARGE SCALE GENOMIC DNA]</scope>
    <source>
        <strain evidence="2">FDAARGOS_295</strain>
    </source>
</reference>
<accession>A0AAD0MGE8</accession>
<name>A0AAD0MGE8_CAMJU</name>
<proteinExistence type="predicted"/>
<evidence type="ECO:0000313" key="1">
    <source>
        <dbReference type="EMBL" id="AVL47111.1"/>
    </source>
</evidence>
<sequence>MTNPKENLIKTTCKEQKLTYKELSKLIGYSEDTINKNASTNQISKPVQRVIELYLENLALKESLKEHHTLKNSLKELIS</sequence>
<gene>
    <name evidence="1" type="ORF">CEP74_04570</name>
</gene>
<dbReference type="EMBL" id="CP027403">
    <property type="protein sequence ID" value="AVL47111.1"/>
    <property type="molecule type" value="Genomic_DNA"/>
</dbReference>